<keyword evidence="6 13" id="KW-0812">Transmembrane</keyword>
<keyword evidence="12 13" id="KW-0472">Membrane</keyword>
<evidence type="ECO:0000313" key="16">
    <source>
        <dbReference type="Proteomes" id="UP001379235"/>
    </source>
</evidence>
<evidence type="ECO:0000256" key="4">
    <source>
        <dbReference type="ARBA" id="ARBA00022475"/>
    </source>
</evidence>
<evidence type="ECO:0000256" key="12">
    <source>
        <dbReference type="ARBA" id="ARBA00023136"/>
    </source>
</evidence>
<feature type="domain" description="Peptidase M50" evidence="14">
    <location>
        <begin position="11"/>
        <end position="182"/>
    </location>
</feature>
<keyword evidence="16" id="KW-1185">Reference proteome</keyword>
<comment type="subcellular location">
    <subcellularLocation>
        <location evidence="2">Cell membrane</location>
        <topology evidence="2">Multi-pass membrane protein</topology>
    </subcellularLocation>
</comment>
<dbReference type="EMBL" id="JBBHJY010000002">
    <property type="protein sequence ID" value="MEJ6009436.1"/>
    <property type="molecule type" value="Genomic_DNA"/>
</dbReference>
<reference evidence="15 16" key="1">
    <citation type="submission" date="2024-03" db="EMBL/GenBank/DDBJ databases">
        <authorList>
            <person name="Jo J.-H."/>
        </authorList>
    </citation>
    <scope>NUCLEOTIDE SEQUENCE [LARGE SCALE GENOMIC DNA]</scope>
    <source>
        <strain evidence="15 16">AS3R-12</strain>
    </source>
</reference>
<dbReference type="InterPro" id="IPR008915">
    <property type="entry name" value="Peptidase_M50"/>
</dbReference>
<accession>A0ABU8S639</accession>
<keyword evidence="5 15" id="KW-0645">Protease</keyword>
<keyword evidence="10 13" id="KW-1133">Transmembrane helix</keyword>
<evidence type="ECO:0000256" key="6">
    <source>
        <dbReference type="ARBA" id="ARBA00022692"/>
    </source>
</evidence>
<evidence type="ECO:0000256" key="8">
    <source>
        <dbReference type="ARBA" id="ARBA00022801"/>
    </source>
</evidence>
<dbReference type="Pfam" id="PF02163">
    <property type="entry name" value="Peptidase_M50"/>
    <property type="match status" value="1"/>
</dbReference>
<dbReference type="Proteomes" id="UP001379235">
    <property type="component" value="Unassembled WGS sequence"/>
</dbReference>
<evidence type="ECO:0000256" key="7">
    <source>
        <dbReference type="ARBA" id="ARBA00022723"/>
    </source>
</evidence>
<keyword evidence="8" id="KW-0378">Hydrolase</keyword>
<name>A0ABU8S639_9SPHN</name>
<dbReference type="GO" id="GO:0008233">
    <property type="term" value="F:peptidase activity"/>
    <property type="evidence" value="ECO:0007669"/>
    <property type="project" value="UniProtKB-KW"/>
</dbReference>
<dbReference type="PANTHER" id="PTHR35864:SF1">
    <property type="entry name" value="ZINC METALLOPROTEASE YWHC-RELATED"/>
    <property type="match status" value="1"/>
</dbReference>
<evidence type="ECO:0000259" key="14">
    <source>
        <dbReference type="Pfam" id="PF02163"/>
    </source>
</evidence>
<proteinExistence type="inferred from homology"/>
<dbReference type="PANTHER" id="PTHR35864">
    <property type="entry name" value="ZINC METALLOPROTEASE MJ0611-RELATED"/>
    <property type="match status" value="1"/>
</dbReference>
<keyword evidence="9" id="KW-0862">Zinc</keyword>
<evidence type="ECO:0000256" key="10">
    <source>
        <dbReference type="ARBA" id="ARBA00022989"/>
    </source>
</evidence>
<dbReference type="GO" id="GO:0006508">
    <property type="term" value="P:proteolysis"/>
    <property type="evidence" value="ECO:0007669"/>
    <property type="project" value="UniProtKB-KW"/>
</dbReference>
<feature type="transmembrane region" description="Helical" evidence="13">
    <location>
        <begin position="96"/>
        <end position="121"/>
    </location>
</feature>
<comment type="caution">
    <text evidence="15">The sequence shown here is derived from an EMBL/GenBank/DDBJ whole genome shotgun (WGS) entry which is preliminary data.</text>
</comment>
<dbReference type="InterPro" id="IPR044537">
    <property type="entry name" value="Rip2-like"/>
</dbReference>
<comment type="cofactor">
    <cofactor evidence="1">
        <name>Zn(2+)</name>
        <dbReference type="ChEBI" id="CHEBI:29105"/>
    </cofactor>
</comment>
<evidence type="ECO:0000313" key="15">
    <source>
        <dbReference type="EMBL" id="MEJ6009436.1"/>
    </source>
</evidence>
<evidence type="ECO:0000256" key="13">
    <source>
        <dbReference type="SAM" id="Phobius"/>
    </source>
</evidence>
<keyword evidence="11" id="KW-0482">Metalloprotease</keyword>
<protein>
    <submittedName>
        <fullName evidence="15">Site-2 protease family protein</fullName>
    </submittedName>
</protein>
<gene>
    <name evidence="15" type="ORF">WG900_05840</name>
</gene>
<dbReference type="RefSeq" id="WP_339965502.1">
    <property type="nucleotide sequence ID" value="NZ_JBBHJY010000002.1"/>
</dbReference>
<evidence type="ECO:0000256" key="11">
    <source>
        <dbReference type="ARBA" id="ARBA00023049"/>
    </source>
</evidence>
<sequence>MSETVLRMAALIVPMIFAIVFHEVAHGLAAKWLGDPTAQERGRLSLNPIRHVDPVGTIVLPGALALMGLPVFGWAKPVPVVPERMRNPRLGMMLSAAAGPASNFLQALVGAVLLGLLVAAYGSVEEPGGVVKFFVMMLSYVLMINVFVGLFNLIPVPPFDGSHIVEGLLPRGLAAQYARLRNFGFALVLIVIVVLPYIFPSFDPVGAIVDKPYGAMMEGYGWVVKAIAGE</sequence>
<dbReference type="InterPro" id="IPR052348">
    <property type="entry name" value="Metallopeptidase_M50B"/>
</dbReference>
<keyword evidence="4" id="KW-1003">Cell membrane</keyword>
<evidence type="ECO:0000256" key="3">
    <source>
        <dbReference type="ARBA" id="ARBA00007931"/>
    </source>
</evidence>
<evidence type="ECO:0000256" key="9">
    <source>
        <dbReference type="ARBA" id="ARBA00022833"/>
    </source>
</evidence>
<feature type="transmembrane region" description="Helical" evidence="13">
    <location>
        <begin position="133"/>
        <end position="154"/>
    </location>
</feature>
<evidence type="ECO:0000256" key="5">
    <source>
        <dbReference type="ARBA" id="ARBA00022670"/>
    </source>
</evidence>
<feature type="transmembrane region" description="Helical" evidence="13">
    <location>
        <begin position="180"/>
        <end position="199"/>
    </location>
</feature>
<evidence type="ECO:0000256" key="2">
    <source>
        <dbReference type="ARBA" id="ARBA00004651"/>
    </source>
</evidence>
<organism evidence="15 16">
    <name type="scientific">Novosphingobium aquae</name>
    <dbReference type="NCBI Taxonomy" id="3133435"/>
    <lineage>
        <taxon>Bacteria</taxon>
        <taxon>Pseudomonadati</taxon>
        <taxon>Pseudomonadota</taxon>
        <taxon>Alphaproteobacteria</taxon>
        <taxon>Sphingomonadales</taxon>
        <taxon>Sphingomonadaceae</taxon>
        <taxon>Novosphingobium</taxon>
    </lineage>
</organism>
<evidence type="ECO:0000256" key="1">
    <source>
        <dbReference type="ARBA" id="ARBA00001947"/>
    </source>
</evidence>
<feature type="transmembrane region" description="Helical" evidence="13">
    <location>
        <begin position="54"/>
        <end position="75"/>
    </location>
</feature>
<comment type="similarity">
    <text evidence="3">Belongs to the peptidase M50B family.</text>
</comment>
<keyword evidence="7" id="KW-0479">Metal-binding</keyword>
<dbReference type="CDD" id="cd06158">
    <property type="entry name" value="S2P-M50_like_1"/>
    <property type="match status" value="1"/>
</dbReference>